<proteinExistence type="predicted"/>
<dbReference type="AlphaFoldDB" id="C0ZLI6"/>
<protein>
    <recommendedName>
        <fullName evidence="1">AAA+ ATPase domain-containing protein</fullName>
    </recommendedName>
</protein>
<dbReference type="GO" id="GO:0005524">
    <property type="term" value="F:ATP binding"/>
    <property type="evidence" value="ECO:0007669"/>
    <property type="project" value="InterPro"/>
</dbReference>
<dbReference type="EMBL" id="AP008957">
    <property type="protein sequence ID" value="BAH30754.1"/>
    <property type="molecule type" value="Genomic_DNA"/>
</dbReference>
<name>C0ZLI6_RHOE4</name>
<feature type="domain" description="AAA+ ATPase" evidence="1">
    <location>
        <begin position="180"/>
        <end position="337"/>
    </location>
</feature>
<dbReference type="KEGG" id="rer:RER_00460"/>
<accession>C0ZLI6</accession>
<reference evidence="3" key="1">
    <citation type="submission" date="2005-03" db="EMBL/GenBank/DDBJ databases">
        <title>Comparison of the complete genome sequences of Rhodococcus erythropolis PR4 and Rhodococcus opacus B4.</title>
        <authorList>
            <person name="Takarada H."/>
            <person name="Sekine M."/>
            <person name="Hosoyama A."/>
            <person name="Yamada R."/>
            <person name="Fujisawa T."/>
            <person name="Omata S."/>
            <person name="Shimizu A."/>
            <person name="Tsukatani N."/>
            <person name="Tanikawa S."/>
            <person name="Fujita N."/>
            <person name="Harayama S."/>
        </authorList>
    </citation>
    <scope>NUCLEOTIDE SEQUENCE [LARGE SCALE GENOMIC DNA]</scope>
    <source>
        <strain evidence="3">PR4 / NBRC 100887</strain>
    </source>
</reference>
<evidence type="ECO:0000313" key="2">
    <source>
        <dbReference type="EMBL" id="BAH30754.1"/>
    </source>
</evidence>
<dbReference type="InterPro" id="IPR011704">
    <property type="entry name" value="ATPase_dyneun-rel_AAA"/>
</dbReference>
<dbReference type="SMART" id="SM00382">
    <property type="entry name" value="AAA"/>
    <property type="match status" value="1"/>
</dbReference>
<dbReference type="GO" id="GO:0016887">
    <property type="term" value="F:ATP hydrolysis activity"/>
    <property type="evidence" value="ECO:0007669"/>
    <property type="project" value="InterPro"/>
</dbReference>
<dbReference type="Proteomes" id="UP000002204">
    <property type="component" value="Chromosome"/>
</dbReference>
<dbReference type="InterPro" id="IPR003593">
    <property type="entry name" value="AAA+_ATPase"/>
</dbReference>
<evidence type="ECO:0000313" key="3">
    <source>
        <dbReference type="Proteomes" id="UP000002204"/>
    </source>
</evidence>
<dbReference type="InterPro" id="IPR027417">
    <property type="entry name" value="P-loop_NTPase"/>
</dbReference>
<gene>
    <name evidence="2" type="ordered locus">RER_00460</name>
</gene>
<dbReference type="HOGENOM" id="CLU_547331_0_0_11"/>
<reference evidence="2 3" key="2">
    <citation type="journal article" date="2006" name="Environ. Microbiol.">
        <title>Sequence analysis of three plasmids harboured in Rhodococcus erythropolis strain PR4.</title>
        <authorList>
            <person name="Sekine M."/>
            <person name="Tanikawa S."/>
            <person name="Omata S."/>
            <person name="Saito M."/>
            <person name="Fujisawa T."/>
            <person name="Tsukatani N."/>
            <person name="Tajima T."/>
            <person name="Sekigawa T."/>
            <person name="Kosugi H."/>
            <person name="Matsuo Y."/>
            <person name="Nishiko R."/>
            <person name="Imamura K."/>
            <person name="Ito M."/>
            <person name="Narita H."/>
            <person name="Tago S."/>
            <person name="Fujita N."/>
            <person name="Harayama S."/>
        </authorList>
    </citation>
    <scope>NUCLEOTIDE SEQUENCE [LARGE SCALE GENOMIC DNA]</scope>
    <source>
        <strain evidence="3">PR4 / NBRC 100887</strain>
    </source>
</reference>
<sequence length="498" mass="54238">MLQRLRGDWSGRGQVLLKTKSTQTGSRRDIWRLTPDAGSLLEEKKKADDKGAVRIVDLALWFGRNLDIDSVTPNAVGGLDGSVHDIDRLIFWFKQKFGLPAGDLVGTLYSDDVPAEYRETQFEAEPVGEDTLELLGSLPPAPTVGMNLGELVVLLEQSLEKGGYQLPPGLVRRVLTAWLRGDIVILVGQPGTGKTLFATLLAGEMASLLQLDSPITVAVRADFDETEFIGYERLDGTPELRQFAQDVLMTENPLEAKIVVLEEFNLAAIETYLASVLVATQEQTRQIQLPGGTTGKLPVDTFVLATCNSFRDEPETRMRISSPTKRRSTIITMPNVLGDRFDEDPGNAVLSLVSGLVGVESNRVAKRQADSRPSQFDSLRGAALTTVKTLDDLSDGVKKHLVDVSGAILGTSTGRSWFTMGLLRDVVLAITHADRSESAELLALGEAVADKLIHQVRGTHSDIEELREVCANLPNAGEIATMIDRMMDGPSDELLPLL</sequence>
<dbReference type="eggNOG" id="COG0714">
    <property type="taxonomic scope" value="Bacteria"/>
</dbReference>
<evidence type="ECO:0000259" key="1">
    <source>
        <dbReference type="SMART" id="SM00382"/>
    </source>
</evidence>
<organism evidence="2 3">
    <name type="scientific">Rhodococcus erythropolis (strain PR4 / NBRC 100887)</name>
    <dbReference type="NCBI Taxonomy" id="234621"/>
    <lineage>
        <taxon>Bacteria</taxon>
        <taxon>Bacillati</taxon>
        <taxon>Actinomycetota</taxon>
        <taxon>Actinomycetes</taxon>
        <taxon>Mycobacteriales</taxon>
        <taxon>Nocardiaceae</taxon>
        <taxon>Rhodococcus</taxon>
        <taxon>Rhodococcus erythropolis group</taxon>
    </lineage>
</organism>
<dbReference type="SUPFAM" id="SSF52540">
    <property type="entry name" value="P-loop containing nucleoside triphosphate hydrolases"/>
    <property type="match status" value="1"/>
</dbReference>
<dbReference type="Pfam" id="PF07728">
    <property type="entry name" value="AAA_5"/>
    <property type="match status" value="1"/>
</dbReference>
<dbReference type="Gene3D" id="3.40.50.300">
    <property type="entry name" value="P-loop containing nucleotide triphosphate hydrolases"/>
    <property type="match status" value="1"/>
</dbReference>